<sequence length="724" mass="80231">MSMYGFNIRRLISTRCAQSPDEAEDYDSDASNQSAQATFRGMRKPSWFTTRRPRSRKQPSTPIISRVQSPLQNVSNSGLSTLPDETPQSSASSLYSCDEGYPMYAGTRRSTLGSIGGSELSLQISSATSVEGDDFLPLIKNNGKHLRLVNKQSNSSKSRLDLMEALSLEPDDKGTETTRQGRSATPGYHPDDIKEASHEAEVAIKLCGSILAELDATRTSFNETPRLPPTTIVRQLSRRTTVKPRVKKSHPLTLIRTPVSPVNTVRRKPSVTKAQRKNCTKQRQMKTQRKSLGAKYATKNNSKWTENVSDLLSGKLFQKIEADEMLTPAQIKAYKLKRLSKLQLQNAISSETLATETVDTPVEPFHMDDLPARIGSSGVQLTANTPVDEKPDPVFFNEALRKDFSIDRTSDDDELFLGAPSSTLASSPSSSTDLTPNKDGAASSSQTQTKSPSRYVFRKISELPTISESLPRDDELFLSHGVTKARNDAADADYVFFRSTPYTLTAPRHRHGPIRLAKADLCPDPRLGADDGLDWTAFQMAILGGAGDYFTDSEHILRLQEAEDVEAICEWWDNWGFGGYGRLMTQDDEPKSPSTVSGDGDPLYHEIGRDNPYSARHRWRSLRRKAASEGRRLDLDLDRGDKLYNGGGIKKWSADGHASRLLERESMASLPQSPMLDLRVIAGDSDVVDFVPMGYNLSHDLGDFLNWETENVYSDSAMYQGGVI</sequence>
<protein>
    <submittedName>
        <fullName evidence="2">Uncharacterized protein</fullName>
    </submittedName>
</protein>
<feature type="region of interest" description="Disordered" evidence="1">
    <location>
        <begin position="167"/>
        <end position="192"/>
    </location>
</feature>
<feature type="compositionally biased region" description="Polar residues" evidence="1">
    <location>
        <begin position="442"/>
        <end position="452"/>
    </location>
</feature>
<proteinExistence type="predicted"/>
<keyword evidence="3" id="KW-1185">Reference proteome</keyword>
<dbReference type="OrthoDB" id="5244857at2759"/>
<evidence type="ECO:0000313" key="2">
    <source>
        <dbReference type="EMBL" id="KAH6657756.1"/>
    </source>
</evidence>
<dbReference type="AlphaFoldDB" id="A0A9P9A232"/>
<dbReference type="EMBL" id="JAGPXC010000002">
    <property type="protein sequence ID" value="KAH6657756.1"/>
    <property type="molecule type" value="Genomic_DNA"/>
</dbReference>
<dbReference type="Proteomes" id="UP000758603">
    <property type="component" value="Unassembled WGS sequence"/>
</dbReference>
<reference evidence="2" key="1">
    <citation type="journal article" date="2021" name="Nat. Commun.">
        <title>Genetic determinants of endophytism in the Arabidopsis root mycobiome.</title>
        <authorList>
            <person name="Mesny F."/>
            <person name="Miyauchi S."/>
            <person name="Thiergart T."/>
            <person name="Pickel B."/>
            <person name="Atanasova L."/>
            <person name="Karlsson M."/>
            <person name="Huettel B."/>
            <person name="Barry K.W."/>
            <person name="Haridas S."/>
            <person name="Chen C."/>
            <person name="Bauer D."/>
            <person name="Andreopoulos W."/>
            <person name="Pangilinan J."/>
            <person name="LaButti K."/>
            <person name="Riley R."/>
            <person name="Lipzen A."/>
            <person name="Clum A."/>
            <person name="Drula E."/>
            <person name="Henrissat B."/>
            <person name="Kohler A."/>
            <person name="Grigoriev I.V."/>
            <person name="Martin F.M."/>
            <person name="Hacquard S."/>
        </authorList>
    </citation>
    <scope>NUCLEOTIDE SEQUENCE</scope>
    <source>
        <strain evidence="2">MPI-SDFR-AT-0073</strain>
    </source>
</reference>
<name>A0A9P9A232_9PEZI</name>
<evidence type="ECO:0000256" key="1">
    <source>
        <dbReference type="SAM" id="MobiDB-lite"/>
    </source>
</evidence>
<dbReference type="RefSeq" id="XP_045961990.1">
    <property type="nucleotide sequence ID" value="XM_046099623.1"/>
</dbReference>
<evidence type="ECO:0000313" key="3">
    <source>
        <dbReference type="Proteomes" id="UP000758603"/>
    </source>
</evidence>
<organism evidence="2 3">
    <name type="scientific">Truncatella angustata</name>
    <dbReference type="NCBI Taxonomy" id="152316"/>
    <lineage>
        <taxon>Eukaryota</taxon>
        <taxon>Fungi</taxon>
        <taxon>Dikarya</taxon>
        <taxon>Ascomycota</taxon>
        <taxon>Pezizomycotina</taxon>
        <taxon>Sordariomycetes</taxon>
        <taxon>Xylariomycetidae</taxon>
        <taxon>Amphisphaeriales</taxon>
        <taxon>Sporocadaceae</taxon>
        <taxon>Truncatella</taxon>
    </lineage>
</organism>
<dbReference type="GeneID" id="70128515"/>
<feature type="region of interest" description="Disordered" evidence="1">
    <location>
        <begin position="586"/>
        <end position="607"/>
    </location>
</feature>
<feature type="region of interest" description="Disordered" evidence="1">
    <location>
        <begin position="20"/>
        <end position="94"/>
    </location>
</feature>
<feature type="compositionally biased region" description="Low complexity" evidence="1">
    <location>
        <begin position="419"/>
        <end position="435"/>
    </location>
</feature>
<gene>
    <name evidence="2" type="ORF">BKA67DRAFT_532947</name>
</gene>
<feature type="compositionally biased region" description="Polar residues" evidence="1">
    <location>
        <begin position="58"/>
        <end position="80"/>
    </location>
</feature>
<feature type="region of interest" description="Disordered" evidence="1">
    <location>
        <begin position="417"/>
        <end position="453"/>
    </location>
</feature>
<comment type="caution">
    <text evidence="2">The sequence shown here is derived from an EMBL/GenBank/DDBJ whole genome shotgun (WGS) entry which is preliminary data.</text>
</comment>
<accession>A0A9P9A232</accession>